<evidence type="ECO:0000313" key="3">
    <source>
        <dbReference type="Proteomes" id="UP001159363"/>
    </source>
</evidence>
<feature type="region of interest" description="Disordered" evidence="1">
    <location>
        <begin position="1"/>
        <end position="98"/>
    </location>
</feature>
<comment type="caution">
    <text evidence="2">The sequence shown here is derived from an EMBL/GenBank/DDBJ whole genome shotgun (WGS) entry which is preliminary data.</text>
</comment>
<sequence>MGKRRDICRNGNNEAVPPANRPATEHPPLPPTALLRNTHPSRQLPRYGTPTPPANRPTTEHPHLHPTAPLRNTHPSHQPPRFGTPPRDQRSEPLPISRASDTVINGILGGLGKFTCLAKPITFREAVELALSIIEADRCALDETPQPCKSAFRVDIKPTTCYFCHEIGQKQSQCSKKRDSCFACGGKQYLADDFQKSSSNKNDEQLN</sequence>
<organism evidence="2 3">
    <name type="scientific">Dryococelus australis</name>
    <dbReference type="NCBI Taxonomy" id="614101"/>
    <lineage>
        <taxon>Eukaryota</taxon>
        <taxon>Metazoa</taxon>
        <taxon>Ecdysozoa</taxon>
        <taxon>Arthropoda</taxon>
        <taxon>Hexapoda</taxon>
        <taxon>Insecta</taxon>
        <taxon>Pterygota</taxon>
        <taxon>Neoptera</taxon>
        <taxon>Polyneoptera</taxon>
        <taxon>Phasmatodea</taxon>
        <taxon>Verophasmatodea</taxon>
        <taxon>Anareolatae</taxon>
        <taxon>Phasmatidae</taxon>
        <taxon>Eurycanthinae</taxon>
        <taxon>Dryococelus</taxon>
    </lineage>
</organism>
<reference evidence="2 3" key="1">
    <citation type="submission" date="2023-02" db="EMBL/GenBank/DDBJ databases">
        <title>LHISI_Scaffold_Assembly.</title>
        <authorList>
            <person name="Stuart O.P."/>
            <person name="Cleave R."/>
            <person name="Magrath M.J.L."/>
            <person name="Mikheyev A.S."/>
        </authorList>
    </citation>
    <scope>NUCLEOTIDE SEQUENCE [LARGE SCALE GENOMIC DNA]</scope>
    <source>
        <strain evidence="2">Daus_M_001</strain>
        <tissue evidence="2">Leg muscle</tissue>
    </source>
</reference>
<evidence type="ECO:0008006" key="4">
    <source>
        <dbReference type="Google" id="ProtNLM"/>
    </source>
</evidence>
<accession>A0ABQ9HK99</accession>
<evidence type="ECO:0000313" key="2">
    <source>
        <dbReference type="EMBL" id="KAJ8884620.1"/>
    </source>
</evidence>
<keyword evidence="3" id="KW-1185">Reference proteome</keyword>
<name>A0ABQ9HK99_9NEOP</name>
<evidence type="ECO:0000256" key="1">
    <source>
        <dbReference type="SAM" id="MobiDB-lite"/>
    </source>
</evidence>
<dbReference type="Proteomes" id="UP001159363">
    <property type="component" value="Chromosome 4"/>
</dbReference>
<proteinExistence type="predicted"/>
<gene>
    <name evidence="2" type="ORF">PR048_016477</name>
</gene>
<protein>
    <recommendedName>
        <fullName evidence="4">Gag protein</fullName>
    </recommendedName>
</protein>
<dbReference type="EMBL" id="JARBHB010000005">
    <property type="protein sequence ID" value="KAJ8884620.1"/>
    <property type="molecule type" value="Genomic_DNA"/>
</dbReference>